<reference evidence="3" key="1">
    <citation type="submission" date="2024-07" db="EMBL/GenBank/DDBJ databases">
        <title>Two chromosome-level genome assemblies of Korean endemic species Abeliophyllum distichum and Forsythia ovata (Oleaceae).</title>
        <authorList>
            <person name="Jang H."/>
        </authorList>
    </citation>
    <scope>NUCLEOTIDE SEQUENCE [LARGE SCALE GENOMIC DNA]</scope>
</reference>
<evidence type="ECO:0000313" key="3">
    <source>
        <dbReference type="Proteomes" id="UP001604336"/>
    </source>
</evidence>
<organism evidence="2 3">
    <name type="scientific">Abeliophyllum distichum</name>
    <dbReference type="NCBI Taxonomy" id="126358"/>
    <lineage>
        <taxon>Eukaryota</taxon>
        <taxon>Viridiplantae</taxon>
        <taxon>Streptophyta</taxon>
        <taxon>Embryophyta</taxon>
        <taxon>Tracheophyta</taxon>
        <taxon>Spermatophyta</taxon>
        <taxon>Magnoliopsida</taxon>
        <taxon>eudicotyledons</taxon>
        <taxon>Gunneridae</taxon>
        <taxon>Pentapetalae</taxon>
        <taxon>asterids</taxon>
        <taxon>lamiids</taxon>
        <taxon>Lamiales</taxon>
        <taxon>Oleaceae</taxon>
        <taxon>Forsythieae</taxon>
        <taxon>Abeliophyllum</taxon>
    </lineage>
</organism>
<dbReference type="EMBL" id="JBFOLK010000004">
    <property type="protein sequence ID" value="KAL2518364.1"/>
    <property type="molecule type" value="Genomic_DNA"/>
</dbReference>
<gene>
    <name evidence="2" type="ORF">Adt_14611</name>
</gene>
<dbReference type="AlphaFoldDB" id="A0ABD1U043"/>
<sequence length="261" mass="28279">MGERSPTTLCREKNAIVPPAPVKDADTESNAATNHPQQEFASATQLMALQAQVAVLTTLFQDRNATISQPPRSTPVDKNKRFNQNITFSDEDLNGVICPHDDALVIVADITDFDVKRVLVDNGSIVDVMSWKVFIGLKLSPSKIKPFTTPLHGFGKATVILKGTIELPVTLGTYPTSVVIMNSFLLVKAPMAYNVIYGHPLLNAARAVVSMYHQVMKFSTSRGVGCPKGLIEPLELTEKVVIAEGWVLKIGGGIDPGENIN</sequence>
<proteinExistence type="predicted"/>
<dbReference type="PANTHER" id="PTHR33240">
    <property type="entry name" value="OS08G0508500 PROTEIN"/>
    <property type="match status" value="1"/>
</dbReference>
<comment type="caution">
    <text evidence="2">The sequence shown here is derived from an EMBL/GenBank/DDBJ whole genome shotgun (WGS) entry which is preliminary data.</text>
</comment>
<protein>
    <submittedName>
        <fullName evidence="2">Uncharacterized protein</fullName>
    </submittedName>
</protein>
<accession>A0ABD1U043</accession>
<dbReference type="Gene3D" id="2.40.70.10">
    <property type="entry name" value="Acid Proteases"/>
    <property type="match status" value="1"/>
</dbReference>
<name>A0ABD1U043_9LAMI</name>
<dbReference type="InterPro" id="IPR021109">
    <property type="entry name" value="Peptidase_aspartic_dom_sf"/>
</dbReference>
<keyword evidence="3" id="KW-1185">Reference proteome</keyword>
<feature type="region of interest" description="Disordered" evidence="1">
    <location>
        <begin position="1"/>
        <end position="33"/>
    </location>
</feature>
<dbReference type="PANTHER" id="PTHR33240:SF17">
    <property type="entry name" value="EUKARYOTIC PEPTIDE CHAIN RELEASE FACTOR GTP-BINDING SUBUNIT-LIKE"/>
    <property type="match status" value="1"/>
</dbReference>
<evidence type="ECO:0000256" key="1">
    <source>
        <dbReference type="SAM" id="MobiDB-lite"/>
    </source>
</evidence>
<evidence type="ECO:0000313" key="2">
    <source>
        <dbReference type="EMBL" id="KAL2518364.1"/>
    </source>
</evidence>
<dbReference type="Proteomes" id="UP001604336">
    <property type="component" value="Unassembled WGS sequence"/>
</dbReference>